<keyword evidence="1" id="KW-0238">DNA-binding</keyword>
<dbReference type="CDD" id="cd22341">
    <property type="entry name" value="NucS-like"/>
    <property type="match status" value="1"/>
</dbReference>
<comment type="caution">
    <text evidence="3">The sequence shown here is derived from an EMBL/GenBank/DDBJ whole genome shotgun (WGS) entry which is preliminary data.</text>
</comment>
<dbReference type="GO" id="GO:0003677">
    <property type="term" value="F:DNA binding"/>
    <property type="evidence" value="ECO:0007669"/>
    <property type="project" value="UniProtKB-KW"/>
</dbReference>
<evidence type="ECO:0000313" key="3">
    <source>
        <dbReference type="EMBL" id="PIR42003.1"/>
    </source>
</evidence>
<dbReference type="GO" id="GO:0004519">
    <property type="term" value="F:endonuclease activity"/>
    <property type="evidence" value="ECO:0007669"/>
    <property type="project" value="InterPro"/>
</dbReference>
<evidence type="ECO:0000259" key="2">
    <source>
        <dbReference type="Pfam" id="PF01939"/>
    </source>
</evidence>
<dbReference type="InterPro" id="IPR002793">
    <property type="entry name" value="Endonuclease_NucS"/>
</dbReference>
<organism evidence="3 4">
    <name type="scientific">Candidatus Yanofskybacteria bacterium CG10_big_fil_rev_8_21_14_0_10_37_15</name>
    <dbReference type="NCBI Taxonomy" id="1975097"/>
    <lineage>
        <taxon>Bacteria</taxon>
        <taxon>Candidatus Yanofskyibacteriota</taxon>
    </lineage>
</organism>
<dbReference type="InterPro" id="IPR011856">
    <property type="entry name" value="tRNA_endonuc-like_dom_sf"/>
</dbReference>
<dbReference type="Gene3D" id="3.40.1350.10">
    <property type="match status" value="1"/>
</dbReference>
<gene>
    <name evidence="3" type="ORF">COV30_00605</name>
</gene>
<dbReference type="PANTHER" id="PTHR38814">
    <property type="entry name" value="ENDONUCLEASE NUCS"/>
    <property type="match status" value="1"/>
</dbReference>
<accession>A0A2H0R673</accession>
<dbReference type="EMBL" id="PCXP01000009">
    <property type="protein sequence ID" value="PIR42003.1"/>
    <property type="molecule type" value="Genomic_DNA"/>
</dbReference>
<dbReference type="Proteomes" id="UP000230208">
    <property type="component" value="Unassembled WGS sequence"/>
</dbReference>
<feature type="domain" description="Endonuclease NucS C-terminal" evidence="2">
    <location>
        <begin position="105"/>
        <end position="182"/>
    </location>
</feature>
<dbReference type="AlphaFoldDB" id="A0A2H0R673"/>
<dbReference type="Pfam" id="PF01939">
    <property type="entry name" value="NucS_C"/>
    <property type="match status" value="1"/>
</dbReference>
<name>A0A2H0R673_9BACT</name>
<reference evidence="3 4" key="1">
    <citation type="submission" date="2017-09" db="EMBL/GenBank/DDBJ databases">
        <title>Depth-based differentiation of microbial function through sediment-hosted aquifers and enrichment of novel symbionts in the deep terrestrial subsurface.</title>
        <authorList>
            <person name="Probst A.J."/>
            <person name="Ladd B."/>
            <person name="Jarett J.K."/>
            <person name="Geller-Mcgrath D.E."/>
            <person name="Sieber C.M."/>
            <person name="Emerson J.B."/>
            <person name="Anantharaman K."/>
            <person name="Thomas B.C."/>
            <person name="Malmstrom R."/>
            <person name="Stieglmeier M."/>
            <person name="Klingl A."/>
            <person name="Woyke T."/>
            <person name="Ryan C.M."/>
            <person name="Banfield J.F."/>
        </authorList>
    </citation>
    <scope>NUCLEOTIDE SEQUENCE [LARGE SCALE GENOMIC DNA]</scope>
    <source>
        <strain evidence="3">CG10_big_fil_rev_8_21_14_0_10_37_15</strain>
    </source>
</reference>
<dbReference type="PANTHER" id="PTHR38814:SF1">
    <property type="entry name" value="ENDONUCLEASE NUCS"/>
    <property type="match status" value="1"/>
</dbReference>
<proteinExistence type="predicted"/>
<evidence type="ECO:0000256" key="1">
    <source>
        <dbReference type="ARBA" id="ARBA00023125"/>
    </source>
</evidence>
<protein>
    <recommendedName>
        <fullName evidence="2">Endonuclease NucS C-terminal domain-containing protein</fullName>
    </recommendedName>
</protein>
<evidence type="ECO:0000313" key="4">
    <source>
        <dbReference type="Proteomes" id="UP000230208"/>
    </source>
</evidence>
<dbReference type="InterPro" id="IPR048301">
    <property type="entry name" value="NucS_C"/>
</dbReference>
<sequence length="192" mass="22151">MAIIDGLGLGDTSKYKSFGEQIIYSNRDIINGFKEKFNIEAFPRMISHFAYRPFLRAIWEASFSEKPEEIDEVSHEVSSEQDFYIEKHLEDFLIANWEKTPLSIKYELIEEDGELKSQQYKTEIGYIDLLVKDRSNNTYVVIELKKGQTSDDTIGQLSRYMGWVKKNLAQDKEVKGIVIAGSSDIKLKYALS</sequence>